<protein>
    <submittedName>
        <fullName evidence="1">Uncharacterized protein</fullName>
    </submittedName>
</protein>
<dbReference type="KEGG" id="ahel:Q31a_27370"/>
<keyword evidence="2" id="KW-1185">Reference proteome</keyword>
<dbReference type="Proteomes" id="UP000318017">
    <property type="component" value="Chromosome"/>
</dbReference>
<name>A0A518G754_9BACT</name>
<proteinExistence type="predicted"/>
<accession>A0A518G754</accession>
<organism evidence="1 2">
    <name type="scientific">Aureliella helgolandensis</name>
    <dbReference type="NCBI Taxonomy" id="2527968"/>
    <lineage>
        <taxon>Bacteria</taxon>
        <taxon>Pseudomonadati</taxon>
        <taxon>Planctomycetota</taxon>
        <taxon>Planctomycetia</taxon>
        <taxon>Pirellulales</taxon>
        <taxon>Pirellulaceae</taxon>
        <taxon>Aureliella</taxon>
    </lineage>
</organism>
<reference evidence="1 2" key="1">
    <citation type="submission" date="2019-02" db="EMBL/GenBank/DDBJ databases">
        <title>Deep-cultivation of Planctomycetes and their phenomic and genomic characterization uncovers novel biology.</title>
        <authorList>
            <person name="Wiegand S."/>
            <person name="Jogler M."/>
            <person name="Boedeker C."/>
            <person name="Pinto D."/>
            <person name="Vollmers J."/>
            <person name="Rivas-Marin E."/>
            <person name="Kohn T."/>
            <person name="Peeters S.H."/>
            <person name="Heuer A."/>
            <person name="Rast P."/>
            <person name="Oberbeckmann S."/>
            <person name="Bunk B."/>
            <person name="Jeske O."/>
            <person name="Meyerdierks A."/>
            <person name="Storesund J.E."/>
            <person name="Kallscheuer N."/>
            <person name="Luecker S."/>
            <person name="Lage O.M."/>
            <person name="Pohl T."/>
            <person name="Merkel B.J."/>
            <person name="Hornburger P."/>
            <person name="Mueller R.-W."/>
            <person name="Bruemmer F."/>
            <person name="Labrenz M."/>
            <person name="Spormann A.M."/>
            <person name="Op den Camp H."/>
            <person name="Overmann J."/>
            <person name="Amann R."/>
            <person name="Jetten M.S.M."/>
            <person name="Mascher T."/>
            <person name="Medema M.H."/>
            <person name="Devos D.P."/>
            <person name="Kaster A.-K."/>
            <person name="Ovreas L."/>
            <person name="Rohde M."/>
            <person name="Galperin M.Y."/>
            <person name="Jogler C."/>
        </authorList>
    </citation>
    <scope>NUCLEOTIDE SEQUENCE [LARGE SCALE GENOMIC DNA]</scope>
    <source>
        <strain evidence="1 2">Q31a</strain>
    </source>
</reference>
<dbReference type="Gene3D" id="2.30.30.700">
    <property type="entry name" value="SLA1 homology domain 1"/>
    <property type="match status" value="1"/>
</dbReference>
<evidence type="ECO:0000313" key="2">
    <source>
        <dbReference type="Proteomes" id="UP000318017"/>
    </source>
</evidence>
<gene>
    <name evidence="1" type="ORF">Q31a_27370</name>
</gene>
<dbReference type="AlphaFoldDB" id="A0A518G754"/>
<evidence type="ECO:0000313" key="1">
    <source>
        <dbReference type="EMBL" id="QDV24420.1"/>
    </source>
</evidence>
<dbReference type="RefSeq" id="WP_145078061.1">
    <property type="nucleotide sequence ID" value="NZ_CP036298.1"/>
</dbReference>
<sequence>MQVPALCSRCGLLFESFLPILNGDHVYFQHNKQSCPRPGCDGVADLMDLGYSGLLDGIEQARNFVLSIMQKQRLGRLADMAIAEGFSFEEISAKSDEIAPGLGKTIKAELEKLKEGFDGLEEKSKPTEVLKWGIILYLVTSVLGHILGIQEVELLNKLGTAIVRGLRAEELPITPQKSKVIRPSVYEPQQFHDAKNALWIMGRLVRVDSGMVTIKRFDGKVFNEKIEKFSVEDQMWISQQK</sequence>
<dbReference type="EMBL" id="CP036298">
    <property type="protein sequence ID" value="QDV24420.1"/>
    <property type="molecule type" value="Genomic_DNA"/>
</dbReference>